<dbReference type="EMBL" id="CALNXK010000738">
    <property type="protein sequence ID" value="CAH3189597.1"/>
    <property type="molecule type" value="Genomic_DNA"/>
</dbReference>
<accession>A0ABN8SGT2</accession>
<sequence length="113" mass="11845">SSTTTVVPVSSATLSTASTSTVVTPTFSQSRPLPTTGFATRRYLARMATSASTSTSTSMSTSTSTPTLQERGDVSSGLPSEDALDESDFLRSPFDEVIEVAPPQGKLFFINLS</sequence>
<keyword evidence="3" id="KW-1185">Reference proteome</keyword>
<feature type="region of interest" description="Disordered" evidence="1">
    <location>
        <begin position="49"/>
        <end position="86"/>
    </location>
</feature>
<evidence type="ECO:0000313" key="2">
    <source>
        <dbReference type="EMBL" id="CAH3189597.1"/>
    </source>
</evidence>
<protein>
    <submittedName>
        <fullName evidence="2">Uncharacterized protein</fullName>
    </submittedName>
</protein>
<gene>
    <name evidence="2" type="ORF">PLOB_00044068</name>
</gene>
<name>A0ABN8SGT2_9CNID</name>
<reference evidence="2 3" key="1">
    <citation type="submission" date="2022-05" db="EMBL/GenBank/DDBJ databases">
        <authorList>
            <consortium name="Genoscope - CEA"/>
            <person name="William W."/>
        </authorList>
    </citation>
    <scope>NUCLEOTIDE SEQUENCE [LARGE SCALE GENOMIC DNA]</scope>
</reference>
<feature type="non-terminal residue" evidence="2">
    <location>
        <position position="1"/>
    </location>
</feature>
<organism evidence="2 3">
    <name type="scientific">Porites lobata</name>
    <dbReference type="NCBI Taxonomy" id="104759"/>
    <lineage>
        <taxon>Eukaryota</taxon>
        <taxon>Metazoa</taxon>
        <taxon>Cnidaria</taxon>
        <taxon>Anthozoa</taxon>
        <taxon>Hexacorallia</taxon>
        <taxon>Scleractinia</taxon>
        <taxon>Fungiina</taxon>
        <taxon>Poritidae</taxon>
        <taxon>Porites</taxon>
    </lineage>
</organism>
<evidence type="ECO:0000256" key="1">
    <source>
        <dbReference type="SAM" id="MobiDB-lite"/>
    </source>
</evidence>
<evidence type="ECO:0000313" key="3">
    <source>
        <dbReference type="Proteomes" id="UP001159405"/>
    </source>
</evidence>
<dbReference type="Proteomes" id="UP001159405">
    <property type="component" value="Unassembled WGS sequence"/>
</dbReference>
<feature type="compositionally biased region" description="Low complexity" evidence="1">
    <location>
        <begin position="49"/>
        <end position="65"/>
    </location>
</feature>
<proteinExistence type="predicted"/>
<comment type="caution">
    <text evidence="2">The sequence shown here is derived from an EMBL/GenBank/DDBJ whole genome shotgun (WGS) entry which is preliminary data.</text>
</comment>